<evidence type="ECO:0000256" key="2">
    <source>
        <dbReference type="ARBA" id="ARBA00022448"/>
    </source>
</evidence>
<feature type="region of interest" description="Disordered" evidence="10">
    <location>
        <begin position="54"/>
        <end position="81"/>
    </location>
</feature>
<feature type="compositionally biased region" description="Low complexity" evidence="10">
    <location>
        <begin position="60"/>
        <end position="73"/>
    </location>
</feature>
<dbReference type="RefSeq" id="WP_277577846.1">
    <property type="nucleotide sequence ID" value="NZ_JANRMI010000002.1"/>
</dbReference>
<reference evidence="11" key="1">
    <citation type="submission" date="2022-08" db="EMBL/GenBank/DDBJ databases">
        <title>Novel Bdellovibrio Species Isolated from Svalbard: Designation Bdellovibrio svalbardensis.</title>
        <authorList>
            <person name="Mitchell R.J."/>
            <person name="Choi S.Y."/>
        </authorList>
    </citation>
    <scope>NUCLEOTIDE SEQUENCE</scope>
    <source>
        <strain evidence="11">PAP01</strain>
    </source>
</reference>
<comment type="subcellular location">
    <subcellularLocation>
        <location evidence="1 9">Cell membrane</location>
        <topology evidence="1 9">Single-pass membrane protein</topology>
    </subcellularLocation>
</comment>
<keyword evidence="3 9" id="KW-1003">Cell membrane</keyword>
<dbReference type="Proteomes" id="UP001152321">
    <property type="component" value="Unassembled WGS sequence"/>
</dbReference>
<keyword evidence="4 9" id="KW-0812">Transmembrane</keyword>
<keyword evidence="5 9" id="KW-0653">Protein transport</keyword>
<evidence type="ECO:0000256" key="3">
    <source>
        <dbReference type="ARBA" id="ARBA00022475"/>
    </source>
</evidence>
<evidence type="ECO:0000313" key="11">
    <source>
        <dbReference type="EMBL" id="MDG0816368.1"/>
    </source>
</evidence>
<evidence type="ECO:0000256" key="6">
    <source>
        <dbReference type="ARBA" id="ARBA00022989"/>
    </source>
</evidence>
<dbReference type="Pfam" id="PF02416">
    <property type="entry name" value="TatA_B_E"/>
    <property type="match status" value="1"/>
</dbReference>
<evidence type="ECO:0000313" key="12">
    <source>
        <dbReference type="Proteomes" id="UP001152321"/>
    </source>
</evidence>
<evidence type="ECO:0000256" key="7">
    <source>
        <dbReference type="ARBA" id="ARBA00023010"/>
    </source>
</evidence>
<dbReference type="PANTHER" id="PTHR42982:SF1">
    <property type="entry name" value="SEC-INDEPENDENT PROTEIN TRANSLOCASE PROTEIN TATA"/>
    <property type="match status" value="1"/>
</dbReference>
<keyword evidence="12" id="KW-1185">Reference proteome</keyword>
<keyword evidence="6 9" id="KW-1133">Transmembrane helix</keyword>
<comment type="function">
    <text evidence="9">Part of the twin-arginine translocation (Tat) system that transports large folded proteins containing a characteristic twin-arginine motif in their signal peptide across membranes. TatA could form the protein-conducting channel of the Tat system.</text>
</comment>
<keyword evidence="8 9" id="KW-0472">Membrane</keyword>
<dbReference type="PANTHER" id="PTHR42982">
    <property type="entry name" value="SEC-INDEPENDENT PROTEIN TRANSLOCASE PROTEIN TATA"/>
    <property type="match status" value="1"/>
</dbReference>
<evidence type="ECO:0000256" key="9">
    <source>
        <dbReference type="HAMAP-Rule" id="MF_00236"/>
    </source>
</evidence>
<dbReference type="EMBL" id="JANRMI010000002">
    <property type="protein sequence ID" value="MDG0816368.1"/>
    <property type="molecule type" value="Genomic_DNA"/>
</dbReference>
<evidence type="ECO:0000256" key="5">
    <source>
        <dbReference type="ARBA" id="ARBA00022927"/>
    </source>
</evidence>
<keyword evidence="2 9" id="KW-0813">Transport</keyword>
<dbReference type="InterPro" id="IPR003369">
    <property type="entry name" value="TatA/B/E"/>
</dbReference>
<dbReference type="NCBIfam" id="TIGR01411">
    <property type="entry name" value="tatAE"/>
    <property type="match status" value="1"/>
</dbReference>
<sequence>MGEFSVTHLLLLALIFLIFFGPSRLPQLGQSLGKAIRGFKQGLNEIDVDAKDIKDDRQQVSHQQQQQQQTTTQKHTETHNS</sequence>
<gene>
    <name evidence="9 11" type="primary">tatA</name>
    <name evidence="11" type="ORF">NWE73_08340</name>
</gene>
<dbReference type="Gene3D" id="1.20.5.3310">
    <property type="match status" value="1"/>
</dbReference>
<evidence type="ECO:0000256" key="10">
    <source>
        <dbReference type="SAM" id="MobiDB-lite"/>
    </source>
</evidence>
<keyword evidence="7 9" id="KW-0811">Translocation</keyword>
<organism evidence="11 12">
    <name type="scientific">Bdellovibrio svalbardensis</name>
    <dbReference type="NCBI Taxonomy" id="2972972"/>
    <lineage>
        <taxon>Bacteria</taxon>
        <taxon>Pseudomonadati</taxon>
        <taxon>Bdellovibrionota</taxon>
        <taxon>Bdellovibrionia</taxon>
        <taxon>Bdellovibrionales</taxon>
        <taxon>Pseudobdellovibrionaceae</taxon>
        <taxon>Bdellovibrio</taxon>
    </lineage>
</organism>
<proteinExistence type="inferred from homology"/>
<name>A0ABT6DHN4_9BACT</name>
<comment type="similarity">
    <text evidence="9">Belongs to the TatA/E family.</text>
</comment>
<comment type="subunit">
    <text evidence="9">Forms a complex with TatC.</text>
</comment>
<dbReference type="HAMAP" id="MF_00236">
    <property type="entry name" value="TatA_E"/>
    <property type="match status" value="1"/>
</dbReference>
<comment type="caution">
    <text evidence="11">The sequence shown here is derived from an EMBL/GenBank/DDBJ whole genome shotgun (WGS) entry which is preliminary data.</text>
</comment>
<accession>A0ABT6DHN4</accession>
<dbReference type="InterPro" id="IPR006312">
    <property type="entry name" value="TatA/E"/>
</dbReference>
<evidence type="ECO:0000256" key="4">
    <source>
        <dbReference type="ARBA" id="ARBA00022692"/>
    </source>
</evidence>
<protein>
    <recommendedName>
        <fullName evidence="9">Sec-independent protein translocase protein TatA</fullName>
    </recommendedName>
</protein>
<evidence type="ECO:0000256" key="8">
    <source>
        <dbReference type="ARBA" id="ARBA00023136"/>
    </source>
</evidence>
<evidence type="ECO:0000256" key="1">
    <source>
        <dbReference type="ARBA" id="ARBA00004162"/>
    </source>
</evidence>